<gene>
    <name evidence="1" type="ORF">CBYS24578_00017931</name>
</gene>
<dbReference type="InterPro" id="IPR036259">
    <property type="entry name" value="MFS_trans_sf"/>
</dbReference>
<proteinExistence type="predicted"/>
<dbReference type="AlphaFoldDB" id="A0A9N9UCA7"/>
<protein>
    <submittedName>
        <fullName evidence="1">Uncharacterized protein</fullName>
    </submittedName>
</protein>
<name>A0A9N9UCA7_9HYPO</name>
<evidence type="ECO:0000313" key="2">
    <source>
        <dbReference type="Proteomes" id="UP000754883"/>
    </source>
</evidence>
<dbReference type="EMBL" id="CABFNO020001373">
    <property type="protein sequence ID" value="CAG9983841.1"/>
    <property type="molecule type" value="Genomic_DNA"/>
</dbReference>
<dbReference type="Proteomes" id="UP000754883">
    <property type="component" value="Unassembled WGS sequence"/>
</dbReference>
<accession>A0A9N9UCA7</accession>
<dbReference type="Gene3D" id="1.20.1250.20">
    <property type="entry name" value="MFS general substrate transporter like domains"/>
    <property type="match status" value="1"/>
</dbReference>
<sequence length="93" mass="10186">MLTRKSHRRKRLLTGFTLQALQQLTGPTSGLSDPFIVTVIVQSVNFFAGFPSMWLVEQRLFTGAVRMCLTQYIIVIVAATTPGDGAASKSLMP</sequence>
<reference evidence="1" key="1">
    <citation type="submission" date="2021-10" db="EMBL/GenBank/DDBJ databases">
        <authorList>
            <person name="Piombo E."/>
        </authorList>
    </citation>
    <scope>NUCLEOTIDE SEQUENCE</scope>
</reference>
<evidence type="ECO:0000313" key="1">
    <source>
        <dbReference type="EMBL" id="CAG9983841.1"/>
    </source>
</evidence>
<organism evidence="1 2">
    <name type="scientific">Clonostachys byssicola</name>
    <dbReference type="NCBI Taxonomy" id="160290"/>
    <lineage>
        <taxon>Eukaryota</taxon>
        <taxon>Fungi</taxon>
        <taxon>Dikarya</taxon>
        <taxon>Ascomycota</taxon>
        <taxon>Pezizomycotina</taxon>
        <taxon>Sordariomycetes</taxon>
        <taxon>Hypocreomycetidae</taxon>
        <taxon>Hypocreales</taxon>
        <taxon>Bionectriaceae</taxon>
        <taxon>Clonostachys</taxon>
    </lineage>
</organism>
<comment type="caution">
    <text evidence="1">The sequence shown here is derived from an EMBL/GenBank/DDBJ whole genome shotgun (WGS) entry which is preliminary data.</text>
</comment>
<keyword evidence="2" id="KW-1185">Reference proteome</keyword>